<dbReference type="InParanoid" id="D8SBK5"/>
<dbReference type="HOGENOM" id="CLU_1285204_0_0_1"/>
<dbReference type="PANTHER" id="PTHR47273">
    <property type="entry name" value="EXPRESSED PROTEIN"/>
    <property type="match status" value="1"/>
</dbReference>
<evidence type="ECO:0000313" key="3">
    <source>
        <dbReference type="Proteomes" id="UP000001514"/>
    </source>
</evidence>
<name>D8SBK5_SELML</name>
<dbReference type="STRING" id="88036.D8SBK5"/>
<reference evidence="2 3" key="1">
    <citation type="journal article" date="2011" name="Science">
        <title>The Selaginella genome identifies genetic changes associated with the evolution of vascular plants.</title>
        <authorList>
            <person name="Banks J.A."/>
            <person name="Nishiyama T."/>
            <person name="Hasebe M."/>
            <person name="Bowman J.L."/>
            <person name="Gribskov M."/>
            <person name="dePamphilis C."/>
            <person name="Albert V.A."/>
            <person name="Aono N."/>
            <person name="Aoyama T."/>
            <person name="Ambrose B.A."/>
            <person name="Ashton N.W."/>
            <person name="Axtell M.J."/>
            <person name="Barker E."/>
            <person name="Barker M.S."/>
            <person name="Bennetzen J.L."/>
            <person name="Bonawitz N.D."/>
            <person name="Chapple C."/>
            <person name="Cheng C."/>
            <person name="Correa L.G."/>
            <person name="Dacre M."/>
            <person name="DeBarry J."/>
            <person name="Dreyer I."/>
            <person name="Elias M."/>
            <person name="Engstrom E.M."/>
            <person name="Estelle M."/>
            <person name="Feng L."/>
            <person name="Finet C."/>
            <person name="Floyd S.K."/>
            <person name="Frommer W.B."/>
            <person name="Fujita T."/>
            <person name="Gramzow L."/>
            <person name="Gutensohn M."/>
            <person name="Harholt J."/>
            <person name="Hattori M."/>
            <person name="Heyl A."/>
            <person name="Hirai T."/>
            <person name="Hiwatashi Y."/>
            <person name="Ishikawa M."/>
            <person name="Iwata M."/>
            <person name="Karol K.G."/>
            <person name="Koehler B."/>
            <person name="Kolukisaoglu U."/>
            <person name="Kubo M."/>
            <person name="Kurata T."/>
            <person name="Lalonde S."/>
            <person name="Li K."/>
            <person name="Li Y."/>
            <person name="Litt A."/>
            <person name="Lyons E."/>
            <person name="Manning G."/>
            <person name="Maruyama T."/>
            <person name="Michael T.P."/>
            <person name="Mikami K."/>
            <person name="Miyazaki S."/>
            <person name="Morinaga S."/>
            <person name="Murata T."/>
            <person name="Mueller-Roeber B."/>
            <person name="Nelson D.R."/>
            <person name="Obara M."/>
            <person name="Oguri Y."/>
            <person name="Olmstead R.G."/>
            <person name="Onodera N."/>
            <person name="Petersen B.L."/>
            <person name="Pils B."/>
            <person name="Prigge M."/>
            <person name="Rensing S.A."/>
            <person name="Riano-Pachon D.M."/>
            <person name="Roberts A.W."/>
            <person name="Sato Y."/>
            <person name="Scheller H.V."/>
            <person name="Schulz B."/>
            <person name="Schulz C."/>
            <person name="Shakirov E.V."/>
            <person name="Shibagaki N."/>
            <person name="Shinohara N."/>
            <person name="Shippen D.E."/>
            <person name="Soerensen I."/>
            <person name="Sotooka R."/>
            <person name="Sugimoto N."/>
            <person name="Sugita M."/>
            <person name="Sumikawa N."/>
            <person name="Tanurdzic M."/>
            <person name="Theissen G."/>
            <person name="Ulvskov P."/>
            <person name="Wakazuki S."/>
            <person name="Weng J.K."/>
            <person name="Willats W.W."/>
            <person name="Wipf D."/>
            <person name="Wolf P.G."/>
            <person name="Yang L."/>
            <person name="Zimmer A.D."/>
            <person name="Zhu Q."/>
            <person name="Mitros T."/>
            <person name="Hellsten U."/>
            <person name="Loque D."/>
            <person name="Otillar R."/>
            <person name="Salamov A."/>
            <person name="Schmutz J."/>
            <person name="Shapiro H."/>
            <person name="Lindquist E."/>
            <person name="Lucas S."/>
            <person name="Rokhsar D."/>
            <person name="Grigoriev I.V."/>
        </authorList>
    </citation>
    <scope>NUCLEOTIDE SEQUENCE [LARGE SCALE GENOMIC DNA]</scope>
</reference>
<evidence type="ECO:0000313" key="2">
    <source>
        <dbReference type="EMBL" id="EFJ18406.1"/>
    </source>
</evidence>
<proteinExistence type="predicted"/>
<dbReference type="Proteomes" id="UP000001514">
    <property type="component" value="Unassembled WGS sequence"/>
</dbReference>
<gene>
    <name evidence="2" type="ORF">SELMODRAFT_444621</name>
</gene>
<organism evidence="3">
    <name type="scientific">Selaginella moellendorffii</name>
    <name type="common">Spikemoss</name>
    <dbReference type="NCBI Taxonomy" id="88036"/>
    <lineage>
        <taxon>Eukaryota</taxon>
        <taxon>Viridiplantae</taxon>
        <taxon>Streptophyta</taxon>
        <taxon>Embryophyta</taxon>
        <taxon>Tracheophyta</taxon>
        <taxon>Lycopodiopsida</taxon>
        <taxon>Selaginellales</taxon>
        <taxon>Selaginellaceae</taxon>
        <taxon>Selaginella</taxon>
    </lineage>
</organism>
<evidence type="ECO:0000256" key="1">
    <source>
        <dbReference type="SAM" id="MobiDB-lite"/>
    </source>
</evidence>
<feature type="region of interest" description="Disordered" evidence="1">
    <location>
        <begin position="163"/>
        <end position="215"/>
    </location>
</feature>
<dbReference type="AlphaFoldDB" id="D8SBK5"/>
<dbReference type="OrthoDB" id="1935547at2759"/>
<dbReference type="EMBL" id="GL377610">
    <property type="protein sequence ID" value="EFJ18406.1"/>
    <property type="molecule type" value="Genomic_DNA"/>
</dbReference>
<protein>
    <recommendedName>
        <fullName evidence="4">Pollen Ole e 1 allergen and extensin family protein</fullName>
    </recommendedName>
</protein>
<dbReference type="Gramene" id="EFJ18406">
    <property type="protein sequence ID" value="EFJ18406"/>
    <property type="gene ID" value="SELMODRAFT_444621"/>
</dbReference>
<dbReference type="KEGG" id="smo:SELMODRAFT_444621"/>
<keyword evidence="3" id="KW-1185">Reference proteome</keyword>
<accession>D8SBK5</accession>
<evidence type="ECO:0008006" key="4">
    <source>
        <dbReference type="Google" id="ProtNLM"/>
    </source>
</evidence>
<dbReference type="Pfam" id="PF01190">
    <property type="entry name" value="Pollen_Ole_e_1"/>
    <property type="match status" value="1"/>
</dbReference>
<dbReference type="PANTHER" id="PTHR47273:SF4">
    <property type="entry name" value="EXPRESSED PROTEIN"/>
    <property type="match status" value="1"/>
</dbReference>
<sequence>MAVPIFLSLKSSSPSGLLLAVVLVLALESHAVSLDARRFLRSSSSSSIRILFGTVYCDSCLEARLTRNSIVFSEAEIQIECVGNRGNPDHSTVVSTNETGQFQAQIPPQFDACSVQFLSKALDSCATPAAAFATSASLDQPRDLVFRPSQALAFCSTPARREALTLGPPEAPKKSTQGYKLDPPEPPRPRKFVVTTKAYHLGPPNPPQPRTANHN</sequence>